<name>A0A2T7A988_TUBBO</name>
<dbReference type="InterPro" id="IPR039058">
    <property type="entry name" value="Yippee_fam"/>
</dbReference>
<dbReference type="AlphaFoldDB" id="A0A2T7A988"/>
<keyword evidence="5" id="KW-0238">DNA-binding</keyword>
<evidence type="ECO:0000256" key="3">
    <source>
        <dbReference type="ARBA" id="ARBA00022833"/>
    </source>
</evidence>
<dbReference type="OrthoDB" id="6407410at2759"/>
<protein>
    <submittedName>
        <fullName evidence="5">Yippee zinc-binding/DNA-binding /Mis18, centromere assembly-domain-containing protein</fullName>
    </submittedName>
</protein>
<comment type="caution">
    <text evidence="5">The sequence shown here is derived from an EMBL/GenBank/DDBJ whole genome shotgun (WGS) entry which is preliminary data.</text>
</comment>
<evidence type="ECO:0000256" key="2">
    <source>
        <dbReference type="ARBA" id="ARBA00022723"/>
    </source>
</evidence>
<dbReference type="PROSITE" id="PS51792">
    <property type="entry name" value="YIPPEE"/>
    <property type="match status" value="1"/>
</dbReference>
<accession>A0A2T7A988</accession>
<organism evidence="5 6">
    <name type="scientific">Tuber borchii</name>
    <name type="common">White truffle</name>
    <dbReference type="NCBI Taxonomy" id="42251"/>
    <lineage>
        <taxon>Eukaryota</taxon>
        <taxon>Fungi</taxon>
        <taxon>Dikarya</taxon>
        <taxon>Ascomycota</taxon>
        <taxon>Pezizomycotina</taxon>
        <taxon>Pezizomycetes</taxon>
        <taxon>Pezizales</taxon>
        <taxon>Tuberaceae</taxon>
        <taxon>Tuber</taxon>
    </lineage>
</organism>
<dbReference type="GO" id="GO:0046872">
    <property type="term" value="F:metal ion binding"/>
    <property type="evidence" value="ECO:0007669"/>
    <property type="project" value="UniProtKB-KW"/>
</dbReference>
<evidence type="ECO:0000256" key="1">
    <source>
        <dbReference type="ARBA" id="ARBA00005613"/>
    </source>
</evidence>
<dbReference type="InterPro" id="IPR034751">
    <property type="entry name" value="Yippee"/>
</dbReference>
<keyword evidence="2" id="KW-0479">Metal-binding</keyword>
<evidence type="ECO:0000313" key="6">
    <source>
        <dbReference type="Proteomes" id="UP000244722"/>
    </source>
</evidence>
<dbReference type="GO" id="GO:0003677">
    <property type="term" value="F:DNA binding"/>
    <property type="evidence" value="ECO:0007669"/>
    <property type="project" value="UniProtKB-KW"/>
</dbReference>
<gene>
    <name evidence="5" type="ORF">B9Z19DRAFT_934545</name>
</gene>
<dbReference type="EMBL" id="NESQ01000002">
    <property type="protein sequence ID" value="PUU84285.1"/>
    <property type="molecule type" value="Genomic_DNA"/>
</dbReference>
<feature type="non-terminal residue" evidence="5">
    <location>
        <position position="190"/>
    </location>
</feature>
<dbReference type="Pfam" id="PF03226">
    <property type="entry name" value="Yippee-Mis18"/>
    <property type="match status" value="1"/>
</dbReference>
<feature type="domain" description="Yippee" evidence="4">
    <location>
        <begin position="36"/>
        <end position="135"/>
    </location>
</feature>
<reference evidence="5 6" key="1">
    <citation type="submission" date="2017-04" db="EMBL/GenBank/DDBJ databases">
        <title>Draft genome sequence of Tuber borchii Vittad., a whitish edible truffle.</title>
        <authorList>
            <consortium name="DOE Joint Genome Institute"/>
            <person name="Murat C."/>
            <person name="Kuo A."/>
            <person name="Barry K.W."/>
            <person name="Clum A."/>
            <person name="Dockter R.B."/>
            <person name="Fauchery L."/>
            <person name="Iotti M."/>
            <person name="Kohler A."/>
            <person name="Labutti K."/>
            <person name="Lindquist E.A."/>
            <person name="Lipzen A."/>
            <person name="Ohm R.A."/>
            <person name="Wang M."/>
            <person name="Grigoriev I.V."/>
            <person name="Zambonelli A."/>
            <person name="Martin F.M."/>
        </authorList>
    </citation>
    <scope>NUCLEOTIDE SEQUENCE [LARGE SCALE GENOMIC DNA]</scope>
    <source>
        <strain evidence="5 6">Tbo3840</strain>
    </source>
</reference>
<keyword evidence="3" id="KW-0862">Zinc</keyword>
<evidence type="ECO:0000313" key="5">
    <source>
        <dbReference type="EMBL" id="PUU84285.1"/>
    </source>
</evidence>
<dbReference type="PANTHER" id="PTHR13848">
    <property type="entry name" value="PROTEIN YIPPEE-LIKE CG15309-RELATED"/>
    <property type="match status" value="1"/>
</dbReference>
<feature type="non-terminal residue" evidence="5">
    <location>
        <position position="1"/>
    </location>
</feature>
<dbReference type="STRING" id="42251.A0A2T7A988"/>
<proteinExistence type="inferred from homology"/>
<evidence type="ECO:0000259" key="4">
    <source>
        <dbReference type="PROSITE" id="PS51792"/>
    </source>
</evidence>
<keyword evidence="6" id="KW-1185">Reference proteome</keyword>
<comment type="similarity">
    <text evidence="1">Belongs to the yippee family.</text>
</comment>
<dbReference type="Proteomes" id="UP000244722">
    <property type="component" value="Unassembled WGS sequence"/>
</dbReference>
<sequence>QFPYYLLPPLPFISRLLPSSSSASSCSSSAPRGHAQTLQCRLCQTHLAPTTHIISKGFMGRHGRAYLLNALTTPHITYSPPTPRPLVTGMHTVSDVSCSLCGTVLGWKYLAAEDRAQKYKVGKMILERSRVEKVNCWDGVEVLEGKGEGEEEGGMEVEVDSADEDELEDLFLGVWTKEGALKKRKAKREK</sequence>
<dbReference type="InterPro" id="IPR004910">
    <property type="entry name" value="Yippee/Mis18/Cereblon"/>
</dbReference>